<evidence type="ECO:0000313" key="21">
    <source>
        <dbReference type="EMBL" id="TID24190.1"/>
    </source>
</evidence>
<keyword evidence="5" id="KW-0926">Vacuole</keyword>
<feature type="transmembrane region" description="Helical" evidence="17">
    <location>
        <begin position="676"/>
        <end position="703"/>
    </location>
</feature>
<dbReference type="EC" id="3.4.-.-" evidence="15"/>
<dbReference type="InterPro" id="IPR007484">
    <property type="entry name" value="Peptidase_M28"/>
</dbReference>
<dbReference type="PANTHER" id="PTHR12147">
    <property type="entry name" value="METALLOPEPTIDASE M28 FAMILY MEMBER"/>
    <property type="match status" value="1"/>
</dbReference>
<evidence type="ECO:0000259" key="19">
    <source>
        <dbReference type="Pfam" id="PF22250"/>
    </source>
</evidence>
<feature type="transmembrane region" description="Helical" evidence="17">
    <location>
        <begin position="396"/>
        <end position="418"/>
    </location>
</feature>
<feature type="compositionally biased region" description="Basic and acidic residues" evidence="16">
    <location>
        <begin position="605"/>
        <end position="614"/>
    </location>
</feature>
<comment type="function">
    <text evidence="2">May be involved in vacuolar sorting and osmoregulation.</text>
</comment>
<keyword evidence="13 17" id="KW-0472">Membrane</keyword>
<dbReference type="InterPro" id="IPR053975">
    <property type="entry name" value="PFF1_C"/>
</dbReference>
<comment type="similarity">
    <text evidence="4 15">Belongs to the peptidase M28 family.</text>
</comment>
<dbReference type="STRING" id="86259.A0A4Z1PL29"/>
<dbReference type="Proteomes" id="UP000298493">
    <property type="component" value="Unassembled WGS sequence"/>
</dbReference>
<comment type="caution">
    <text evidence="21">The sequence shown here is derived from an EMBL/GenBank/DDBJ whole genome shotgun (WGS) entry which is preliminary data.</text>
</comment>
<keyword evidence="6 15" id="KW-0645">Protease</keyword>
<evidence type="ECO:0000256" key="14">
    <source>
        <dbReference type="ARBA" id="ARBA00023180"/>
    </source>
</evidence>
<name>A0A4Z1PL29_9PEZI</name>
<dbReference type="InterPro" id="IPR045175">
    <property type="entry name" value="M28_fam"/>
</dbReference>
<reference evidence="21 22" key="1">
    <citation type="submission" date="2019-04" db="EMBL/GenBank/DDBJ databases">
        <title>High contiguity whole genome sequence and gene annotation resource for two Venturia nashicola isolates.</title>
        <authorList>
            <person name="Prokchorchik M."/>
            <person name="Won K."/>
            <person name="Lee Y."/>
            <person name="Choi E.D."/>
            <person name="Segonzac C."/>
            <person name="Sohn K.H."/>
        </authorList>
    </citation>
    <scope>NUCLEOTIDE SEQUENCE [LARGE SCALE GENOMIC DNA]</scope>
    <source>
        <strain evidence="21 22">PRI2</strain>
    </source>
</reference>
<feature type="transmembrane region" description="Helical" evidence="17">
    <location>
        <begin position="547"/>
        <end position="568"/>
    </location>
</feature>
<evidence type="ECO:0000256" key="1">
    <source>
        <dbReference type="ARBA" id="ARBA00001947"/>
    </source>
</evidence>
<dbReference type="AlphaFoldDB" id="A0A4Z1PL29"/>
<feature type="transmembrane region" description="Helical" evidence="17">
    <location>
        <begin position="449"/>
        <end position="471"/>
    </location>
</feature>
<keyword evidence="12 21" id="KW-0482">Metalloprotease</keyword>
<evidence type="ECO:0000256" key="2">
    <source>
        <dbReference type="ARBA" id="ARBA00003273"/>
    </source>
</evidence>
<dbReference type="Pfam" id="PF04389">
    <property type="entry name" value="Peptidase_M28"/>
    <property type="match status" value="1"/>
</dbReference>
<keyword evidence="8 15" id="KW-0479">Metal-binding</keyword>
<organism evidence="21 22">
    <name type="scientific">Venturia nashicola</name>
    <dbReference type="NCBI Taxonomy" id="86259"/>
    <lineage>
        <taxon>Eukaryota</taxon>
        <taxon>Fungi</taxon>
        <taxon>Dikarya</taxon>
        <taxon>Ascomycota</taxon>
        <taxon>Pezizomycotina</taxon>
        <taxon>Dothideomycetes</taxon>
        <taxon>Pleosporomycetidae</taxon>
        <taxon>Venturiales</taxon>
        <taxon>Venturiaceae</taxon>
        <taxon>Venturia</taxon>
    </lineage>
</organism>
<feature type="region of interest" description="Disordered" evidence="16">
    <location>
        <begin position="596"/>
        <end position="624"/>
    </location>
</feature>
<feature type="transmembrane region" description="Helical" evidence="17">
    <location>
        <begin position="516"/>
        <end position="535"/>
    </location>
</feature>
<evidence type="ECO:0000256" key="4">
    <source>
        <dbReference type="ARBA" id="ARBA00010918"/>
    </source>
</evidence>
<feature type="domain" description="Vacuolar membrane protease C-terminal" evidence="19">
    <location>
        <begin position="768"/>
        <end position="984"/>
    </location>
</feature>
<comment type="subcellular location">
    <subcellularLocation>
        <location evidence="3">Vacuole membrane</location>
        <topology evidence="3">Multi-pass membrane protein</topology>
    </subcellularLocation>
</comment>
<proteinExistence type="inferred from homology"/>
<accession>A0A4Z1PL29</accession>
<evidence type="ECO:0000256" key="11">
    <source>
        <dbReference type="ARBA" id="ARBA00022989"/>
    </source>
</evidence>
<dbReference type="CDD" id="cd03875">
    <property type="entry name" value="M28_Fxna_like"/>
    <property type="match status" value="1"/>
</dbReference>
<dbReference type="GO" id="GO:0046872">
    <property type="term" value="F:metal ion binding"/>
    <property type="evidence" value="ECO:0007669"/>
    <property type="project" value="UniProtKB-KW"/>
</dbReference>
<evidence type="ECO:0000256" key="10">
    <source>
        <dbReference type="ARBA" id="ARBA00022833"/>
    </source>
</evidence>
<evidence type="ECO:0000259" key="20">
    <source>
        <dbReference type="Pfam" id="PF22251"/>
    </source>
</evidence>
<sequence length="991" mass="109664">MVRNPIAFATAPFAFTSAPVTFFTTVAFAALFTSLLILNHHVPPPPNSPTPVSGINITEAWHDLQHLSNGFHPYNSRRNNEIRNWLLQRIDDILTRNGVADYSLNNGLGAALKEKDSAVHVYNDLTSNLTFGSQDSALSIAYSGENIMTYIRGTEDDHGMWWEDPNIVSGKGGVLVNAHYDSVPSGYGTTDDGVGVVSVLQLISHFTAAGNTPKRGIVALLNNGEEDYLNGAYAFTQHPIAKFPHTFLNLEGAGAGGRATLFRSTDTEVTRFYKTSPNPFGSVVSADGFKRGLVRSQTDYVVFNGELGMRGLDVAFMEPRARYHTVEDSTRFTSVNSLWHMLSGAIATMQGLSSDTSSTFDGDATVPGGVMAGSGTESVWFDVFGKAFVVFQLHTLFAISVTMLVVTPLILIGLHVWLSKIDRWYLFARKSYSSSEEDDSVPIYGWRGFFRFPIVFVIATAALVGLAFLVTKINPYITYSSQYSVWSMMLTAWFFIAWFLLRGCDEVRPSAFQRTYTLFWMYIGGYVVLTGATVLENNFSMAGGYFMVIYVAAVFLALLISYLELFALPRKTAYAQIINDSYDSSTSHLAASVVSSRPLTATQDNEERSVHRQSEDEDANERTSLLRGARTTYSGGYGHHGHDDEDDAYEEPVITALPKPYEDEQKWSGKLPSWTWFFQFLLLAPVPIILVGQVALLMTSALYQTPSDGSPVLTFYLLVAVLSVLLLAPVAPFIHRFNYPIPSLLFFICVGTIIYNLIAFPFSENARLKVYFIQQVDLDTGINEVSLTGLMPYVKDIIGFVPSAAGQNLDCTSPDYTARAGLTKCKWHGIAPDVRNGNGLPRGVGPEKGYKDWVSFNATKIKNATNEAIFHISGKNTRACRLLFDRPIKDFNVSGFATDARFPRVASKGCKSIRLWSREWSGSWEVKVSWDNVEENKNTTGLDGKVVCLWSDANDPATIPAFTEVRRFMPVWSTVTKLSDGLVEGSKRFKV</sequence>
<evidence type="ECO:0000256" key="17">
    <source>
        <dbReference type="SAM" id="Phobius"/>
    </source>
</evidence>
<keyword evidence="7 17" id="KW-0812">Transmembrane</keyword>
<keyword evidence="22" id="KW-1185">Reference proteome</keyword>
<evidence type="ECO:0000259" key="18">
    <source>
        <dbReference type="Pfam" id="PF04389"/>
    </source>
</evidence>
<keyword evidence="9 15" id="KW-0378">Hydrolase</keyword>
<dbReference type="Pfam" id="PF22251">
    <property type="entry name" value="PFF1_TM"/>
    <property type="match status" value="1"/>
</dbReference>
<keyword evidence="11 17" id="KW-1133">Transmembrane helix</keyword>
<keyword evidence="14" id="KW-0325">Glycoprotein</keyword>
<protein>
    <recommendedName>
        <fullName evidence="15">Peptide hydrolase</fullName>
        <ecNumber evidence="15">3.4.-.-</ecNumber>
    </recommendedName>
</protein>
<dbReference type="FunFam" id="3.40.630.10:FF:000057">
    <property type="entry name" value="Vacuolar membrane protease"/>
    <property type="match status" value="1"/>
</dbReference>
<dbReference type="InterPro" id="IPR053976">
    <property type="entry name" value="PFF1_TM"/>
</dbReference>
<dbReference type="Gene3D" id="3.40.630.10">
    <property type="entry name" value="Zn peptidases"/>
    <property type="match status" value="1"/>
</dbReference>
<dbReference type="GO" id="GO:0006508">
    <property type="term" value="P:proteolysis"/>
    <property type="evidence" value="ECO:0007669"/>
    <property type="project" value="UniProtKB-KW"/>
</dbReference>
<evidence type="ECO:0000256" key="15">
    <source>
        <dbReference type="RuleBase" id="RU361240"/>
    </source>
</evidence>
<evidence type="ECO:0000256" key="6">
    <source>
        <dbReference type="ARBA" id="ARBA00022670"/>
    </source>
</evidence>
<dbReference type="PANTHER" id="PTHR12147:SF58">
    <property type="entry name" value="VACUOLAR MEMBRANE PROTEASE"/>
    <property type="match status" value="1"/>
</dbReference>
<dbReference type="GO" id="GO:0005774">
    <property type="term" value="C:vacuolar membrane"/>
    <property type="evidence" value="ECO:0007669"/>
    <property type="project" value="UniProtKB-SubCell"/>
</dbReference>
<evidence type="ECO:0000256" key="7">
    <source>
        <dbReference type="ARBA" id="ARBA00022692"/>
    </source>
</evidence>
<evidence type="ECO:0000256" key="16">
    <source>
        <dbReference type="SAM" id="MobiDB-lite"/>
    </source>
</evidence>
<evidence type="ECO:0000256" key="13">
    <source>
        <dbReference type="ARBA" id="ARBA00023136"/>
    </source>
</evidence>
<dbReference type="OrthoDB" id="76293at2759"/>
<evidence type="ECO:0000256" key="5">
    <source>
        <dbReference type="ARBA" id="ARBA00022554"/>
    </source>
</evidence>
<gene>
    <name evidence="21" type="ORF">E6O75_ATG02555</name>
</gene>
<feature type="transmembrane region" description="Helical" evidence="17">
    <location>
        <begin position="715"/>
        <end position="734"/>
    </location>
</feature>
<evidence type="ECO:0000313" key="22">
    <source>
        <dbReference type="Proteomes" id="UP000298493"/>
    </source>
</evidence>
<evidence type="ECO:0000256" key="8">
    <source>
        <dbReference type="ARBA" id="ARBA00022723"/>
    </source>
</evidence>
<dbReference type="InterPro" id="IPR048024">
    <property type="entry name" value="Fxna-like_M28_dom"/>
</dbReference>
<keyword evidence="10 15" id="KW-0862">Zinc</keyword>
<feature type="transmembrane region" description="Helical" evidence="17">
    <location>
        <begin position="741"/>
        <end position="762"/>
    </location>
</feature>
<dbReference type="SUPFAM" id="SSF53187">
    <property type="entry name" value="Zn-dependent exopeptidases"/>
    <property type="match status" value="1"/>
</dbReference>
<feature type="domain" description="Peptidase M28" evidence="18">
    <location>
        <begin position="173"/>
        <end position="347"/>
    </location>
</feature>
<dbReference type="EMBL" id="SNSC02000005">
    <property type="protein sequence ID" value="TID24190.1"/>
    <property type="molecule type" value="Genomic_DNA"/>
</dbReference>
<feature type="domain" description="Vacuolar membrane protease transmembrane" evidence="20">
    <location>
        <begin position="450"/>
        <end position="739"/>
    </location>
</feature>
<evidence type="ECO:0000256" key="9">
    <source>
        <dbReference type="ARBA" id="ARBA00022801"/>
    </source>
</evidence>
<evidence type="ECO:0000256" key="12">
    <source>
        <dbReference type="ARBA" id="ARBA00023049"/>
    </source>
</evidence>
<comment type="cofactor">
    <cofactor evidence="1">
        <name>Zn(2+)</name>
        <dbReference type="ChEBI" id="CHEBI:29105"/>
    </cofactor>
</comment>
<feature type="transmembrane region" description="Helical" evidence="17">
    <location>
        <begin position="483"/>
        <end position="504"/>
    </location>
</feature>
<evidence type="ECO:0000256" key="3">
    <source>
        <dbReference type="ARBA" id="ARBA00004128"/>
    </source>
</evidence>
<dbReference type="GO" id="GO:0008235">
    <property type="term" value="F:metalloexopeptidase activity"/>
    <property type="evidence" value="ECO:0007669"/>
    <property type="project" value="InterPro"/>
</dbReference>
<dbReference type="Pfam" id="PF22250">
    <property type="entry name" value="PFF1_C"/>
    <property type="match status" value="1"/>
</dbReference>